<evidence type="ECO:0000259" key="2">
    <source>
        <dbReference type="Pfam" id="PF00710"/>
    </source>
</evidence>
<accession>A0A6C0IZB8</accession>
<dbReference type="InterPro" id="IPR027474">
    <property type="entry name" value="L-asparaginase_N"/>
</dbReference>
<dbReference type="AlphaFoldDB" id="A0A6C0IZB8"/>
<sequence length="326" mass="37097">MNFNSANPKTILLVFFTILVLSLIFILYLNNTVQKDNFEHLNSRVLLINIKDKPINKTMKNLTIENFSPAKNTSQSIINDWNNIANIISNNYDKQEAFIIYTEIETITYLASALSFILENIKKPIIITNDNLNQNITLASKTNIPEVMISSNNKLVRGCCSTQIDKKEIVSPNFGNLTKDNCLTLPTEKFNTKFLNPKLNIIIIKFFPGIDVKNIINLLENKEKVDGIVIELYCDNKILISKDFFELFKEITKKGIIIVAVSQCNYYDSLDLNLLKAGVIPGFDMTISAAFTKLLLILSHVKDKDIIPQLFERSLRGEISEKYSVM</sequence>
<evidence type="ECO:0008006" key="5">
    <source>
        <dbReference type="Google" id="ProtNLM"/>
    </source>
</evidence>
<name>A0A6C0IZB8_9ZZZZ</name>
<dbReference type="PANTHER" id="PTHR11707">
    <property type="entry name" value="L-ASPARAGINASE"/>
    <property type="match status" value="1"/>
</dbReference>
<dbReference type="InterPro" id="IPR037152">
    <property type="entry name" value="L-asparaginase_N_sf"/>
</dbReference>
<evidence type="ECO:0000256" key="1">
    <source>
        <dbReference type="SAM" id="Phobius"/>
    </source>
</evidence>
<organism evidence="4">
    <name type="scientific">viral metagenome</name>
    <dbReference type="NCBI Taxonomy" id="1070528"/>
    <lineage>
        <taxon>unclassified sequences</taxon>
        <taxon>metagenomes</taxon>
        <taxon>organismal metagenomes</taxon>
    </lineage>
</organism>
<dbReference type="PIRSF" id="PIRSF500176">
    <property type="entry name" value="L_ASNase"/>
    <property type="match status" value="1"/>
</dbReference>
<keyword evidence="1" id="KW-0812">Transmembrane</keyword>
<dbReference type="PROSITE" id="PS51732">
    <property type="entry name" value="ASN_GLN_ASE_3"/>
    <property type="match status" value="1"/>
</dbReference>
<dbReference type="InterPro" id="IPR006034">
    <property type="entry name" value="Asparaginase/glutaminase-like"/>
</dbReference>
<dbReference type="PIRSF" id="PIRSF001220">
    <property type="entry name" value="L-ASNase_gatD"/>
    <property type="match status" value="1"/>
</dbReference>
<dbReference type="InterPro" id="IPR036152">
    <property type="entry name" value="Asp/glu_Ase-like_sf"/>
</dbReference>
<feature type="domain" description="L-asparaginase N-terminal" evidence="2">
    <location>
        <begin position="70"/>
        <end position="168"/>
    </location>
</feature>
<dbReference type="Pfam" id="PF17763">
    <property type="entry name" value="Asparaginase_C"/>
    <property type="match status" value="1"/>
</dbReference>
<keyword evidence="1" id="KW-0472">Membrane</keyword>
<feature type="domain" description="Asparaginase/glutaminase C-terminal" evidence="3">
    <location>
        <begin position="200"/>
        <end position="311"/>
    </location>
</feature>
<proteinExistence type="predicted"/>
<dbReference type="PANTHER" id="PTHR11707:SF28">
    <property type="entry name" value="60 KDA LYSOPHOSPHOLIPASE"/>
    <property type="match status" value="1"/>
</dbReference>
<dbReference type="Gene3D" id="3.40.50.40">
    <property type="match status" value="1"/>
</dbReference>
<evidence type="ECO:0000259" key="3">
    <source>
        <dbReference type="Pfam" id="PF17763"/>
    </source>
</evidence>
<dbReference type="SUPFAM" id="SSF53774">
    <property type="entry name" value="Glutaminase/Asparaginase"/>
    <property type="match status" value="1"/>
</dbReference>
<dbReference type="SMART" id="SM00870">
    <property type="entry name" value="Asparaginase"/>
    <property type="match status" value="1"/>
</dbReference>
<dbReference type="InterPro" id="IPR027473">
    <property type="entry name" value="L-asparaginase_C"/>
</dbReference>
<dbReference type="EMBL" id="MN740295">
    <property type="protein sequence ID" value="QHT98688.1"/>
    <property type="molecule type" value="Genomic_DNA"/>
</dbReference>
<dbReference type="Gene3D" id="3.40.50.1170">
    <property type="entry name" value="L-asparaginase, N-terminal domain"/>
    <property type="match status" value="1"/>
</dbReference>
<dbReference type="InterPro" id="IPR040919">
    <property type="entry name" value="Asparaginase_C"/>
</dbReference>
<keyword evidence="1" id="KW-1133">Transmembrane helix</keyword>
<feature type="transmembrane region" description="Helical" evidence="1">
    <location>
        <begin position="12"/>
        <end position="29"/>
    </location>
</feature>
<protein>
    <recommendedName>
        <fullName evidence="5">Asparaginase</fullName>
    </recommendedName>
</protein>
<dbReference type="Pfam" id="PF00710">
    <property type="entry name" value="Asparaginase"/>
    <property type="match status" value="1"/>
</dbReference>
<evidence type="ECO:0000313" key="4">
    <source>
        <dbReference type="EMBL" id="QHT98688.1"/>
    </source>
</evidence>
<reference evidence="4" key="1">
    <citation type="journal article" date="2020" name="Nature">
        <title>Giant virus diversity and host interactions through global metagenomics.</title>
        <authorList>
            <person name="Schulz F."/>
            <person name="Roux S."/>
            <person name="Paez-Espino D."/>
            <person name="Jungbluth S."/>
            <person name="Walsh D.A."/>
            <person name="Denef V.J."/>
            <person name="McMahon K.D."/>
            <person name="Konstantinidis K.T."/>
            <person name="Eloe-Fadrosh E.A."/>
            <person name="Kyrpides N.C."/>
            <person name="Woyke T."/>
        </authorList>
    </citation>
    <scope>NUCLEOTIDE SEQUENCE</scope>
    <source>
        <strain evidence="4">GVMAG-M-3300025676-16</strain>
    </source>
</reference>